<evidence type="ECO:0000313" key="1">
    <source>
        <dbReference type="EMBL" id="TNV79621.1"/>
    </source>
</evidence>
<dbReference type="AlphaFoldDB" id="A0A8J8NQD6"/>
<name>A0A8J8NQD6_HALGN</name>
<accession>A0A8J8NQD6</accession>
<organism evidence="1 2">
    <name type="scientific">Halteria grandinella</name>
    <dbReference type="NCBI Taxonomy" id="5974"/>
    <lineage>
        <taxon>Eukaryota</taxon>
        <taxon>Sar</taxon>
        <taxon>Alveolata</taxon>
        <taxon>Ciliophora</taxon>
        <taxon>Intramacronucleata</taxon>
        <taxon>Spirotrichea</taxon>
        <taxon>Stichotrichia</taxon>
        <taxon>Sporadotrichida</taxon>
        <taxon>Halteriidae</taxon>
        <taxon>Halteria</taxon>
    </lineage>
</organism>
<dbReference type="Proteomes" id="UP000785679">
    <property type="component" value="Unassembled WGS sequence"/>
</dbReference>
<reference evidence="1" key="1">
    <citation type="submission" date="2019-06" db="EMBL/GenBank/DDBJ databases">
        <authorList>
            <person name="Zheng W."/>
        </authorList>
    </citation>
    <scope>NUCLEOTIDE SEQUENCE</scope>
    <source>
        <strain evidence="1">QDHG01</strain>
    </source>
</reference>
<sequence length="186" mass="21663">MQDHGNYTYENPIYQGNHHFPSGKRHIPIHQAIESESDHSFVCQTDFDEYMSKNPRQNQLRDSNGRFFSYGNIKKSAKNPNKKQQLAAVATSNQPLKEWVRVCVEVQIENSNERVRLALSVPKTETISKCHNTFQFCRQLETDHKERVPFALDERGQELSSYLVDVKSLPITKLLYLRISGKYINY</sequence>
<protein>
    <submittedName>
        <fullName evidence="1">Uncharacterized protein</fullName>
    </submittedName>
</protein>
<gene>
    <name evidence="1" type="ORF">FGO68_gene10063</name>
</gene>
<evidence type="ECO:0000313" key="2">
    <source>
        <dbReference type="Proteomes" id="UP000785679"/>
    </source>
</evidence>
<keyword evidence="2" id="KW-1185">Reference proteome</keyword>
<proteinExistence type="predicted"/>
<comment type="caution">
    <text evidence="1">The sequence shown here is derived from an EMBL/GenBank/DDBJ whole genome shotgun (WGS) entry which is preliminary data.</text>
</comment>
<dbReference type="EMBL" id="RRYP01008664">
    <property type="protein sequence ID" value="TNV79621.1"/>
    <property type="molecule type" value="Genomic_DNA"/>
</dbReference>